<dbReference type="Ensembl" id="ENSMPUT00000001719.1">
    <property type="protein sequence ID" value="ENSMPUP00000001684.1"/>
    <property type="gene ID" value="ENSMPUG00000001701.1"/>
</dbReference>
<dbReference type="PANTHER" id="PTHR12493:SF0">
    <property type="entry name" value="CUE DOMAIN-CONTAINING PROTEIN 2"/>
    <property type="match status" value="1"/>
</dbReference>
<evidence type="ECO:0000256" key="3">
    <source>
        <dbReference type="ARBA" id="ARBA00022490"/>
    </source>
</evidence>
<dbReference type="STRING" id="9669.ENSMPUP00000001684"/>
<dbReference type="EMBL" id="AEYP01060979">
    <property type="status" value="NOT_ANNOTATED_CDS"/>
    <property type="molecule type" value="Genomic_DNA"/>
</dbReference>
<sequence length="208" mass="23833">MEDFTAIMMAYVLGFAYIPRGAIEHMMQKLSWQFSGARKKENLPTQSSEVHDSPCNDLKSSKKRLGLLLHGQPGVHVLLEVFPPYSVEKTQWVLAKAQGDLEEVVQMLVKGKEEGPPAWNGPNQDLPRCFRGPRKDELKSFILQKYMMVDRTEDQKIYSPAPKEVLKKLIQYINNQVMSTKFKDVQNPEAKEVKVTYINLKPVPFPLE</sequence>
<dbReference type="GeneTree" id="ENSGT00390000014513"/>
<proteinExistence type="predicted"/>
<protein>
    <recommendedName>
        <fullName evidence="6">CUE domain-containing protein</fullName>
    </recommendedName>
</protein>
<name>M3XRI4_MUSPF</name>
<dbReference type="eggNOG" id="ENOG502RZII">
    <property type="taxonomic scope" value="Eukaryota"/>
</dbReference>
<dbReference type="GO" id="GO:0005634">
    <property type="term" value="C:nucleus"/>
    <property type="evidence" value="ECO:0007669"/>
    <property type="project" value="UniProtKB-SubCell"/>
</dbReference>
<dbReference type="InParanoid" id="M3XRI4"/>
<dbReference type="InterPro" id="IPR003892">
    <property type="entry name" value="CUE"/>
</dbReference>
<accession>M3XRI4</accession>
<keyword evidence="4" id="KW-0833">Ubl conjugation pathway</keyword>
<evidence type="ECO:0000256" key="1">
    <source>
        <dbReference type="ARBA" id="ARBA00004123"/>
    </source>
</evidence>
<evidence type="ECO:0000313" key="7">
    <source>
        <dbReference type="Ensembl" id="ENSMPUP00000001684.1"/>
    </source>
</evidence>
<evidence type="ECO:0000256" key="2">
    <source>
        <dbReference type="ARBA" id="ARBA00004496"/>
    </source>
</evidence>
<dbReference type="PANTHER" id="PTHR12493">
    <property type="entry name" value="CUE DOMAIN CONTAINING 2"/>
    <property type="match status" value="1"/>
</dbReference>
<evidence type="ECO:0000259" key="6">
    <source>
        <dbReference type="PROSITE" id="PS51140"/>
    </source>
</evidence>
<keyword evidence="5" id="KW-0539">Nucleus</keyword>
<evidence type="ECO:0000256" key="5">
    <source>
        <dbReference type="ARBA" id="ARBA00023242"/>
    </source>
</evidence>
<dbReference type="GO" id="GO:0005737">
    <property type="term" value="C:cytoplasm"/>
    <property type="evidence" value="ECO:0007669"/>
    <property type="project" value="UniProtKB-SubCell"/>
</dbReference>
<dbReference type="PROSITE" id="PS51140">
    <property type="entry name" value="CUE"/>
    <property type="match status" value="1"/>
</dbReference>
<comment type="subcellular location">
    <subcellularLocation>
        <location evidence="2">Cytoplasm</location>
    </subcellularLocation>
    <subcellularLocation>
        <location evidence="1">Nucleus</location>
    </subcellularLocation>
</comment>
<reference evidence="7" key="1">
    <citation type="submission" date="2024-06" db="UniProtKB">
        <authorList>
            <consortium name="Ensembl"/>
        </authorList>
    </citation>
    <scope>IDENTIFICATION</scope>
</reference>
<dbReference type="HOGENOM" id="CLU_1323572_0_0_1"/>
<dbReference type="AlphaFoldDB" id="M3XRI4"/>
<dbReference type="GO" id="GO:0043130">
    <property type="term" value="F:ubiquitin binding"/>
    <property type="evidence" value="ECO:0007669"/>
    <property type="project" value="InterPro"/>
</dbReference>
<organism evidence="7">
    <name type="scientific">Mustela putorius furo</name>
    <name type="common">European domestic ferret</name>
    <name type="synonym">Mustela furo</name>
    <dbReference type="NCBI Taxonomy" id="9669"/>
    <lineage>
        <taxon>Eukaryota</taxon>
        <taxon>Metazoa</taxon>
        <taxon>Chordata</taxon>
        <taxon>Craniata</taxon>
        <taxon>Vertebrata</taxon>
        <taxon>Euteleostomi</taxon>
        <taxon>Mammalia</taxon>
        <taxon>Eutheria</taxon>
        <taxon>Laurasiatheria</taxon>
        <taxon>Carnivora</taxon>
        <taxon>Caniformia</taxon>
        <taxon>Musteloidea</taxon>
        <taxon>Mustelidae</taxon>
        <taxon>Mustelinae</taxon>
        <taxon>Mustela</taxon>
    </lineage>
</organism>
<keyword evidence="3" id="KW-0963">Cytoplasm</keyword>
<feature type="domain" description="CUE" evidence="6">
    <location>
        <begin position="70"/>
        <end position="113"/>
    </location>
</feature>
<evidence type="ECO:0000256" key="4">
    <source>
        <dbReference type="ARBA" id="ARBA00022786"/>
    </source>
</evidence>